<feature type="region of interest" description="Disordered" evidence="1">
    <location>
        <begin position="445"/>
        <end position="550"/>
    </location>
</feature>
<feature type="compositionally biased region" description="Basic and acidic residues" evidence="1">
    <location>
        <begin position="99"/>
        <end position="108"/>
    </location>
</feature>
<feature type="region of interest" description="Disordered" evidence="1">
    <location>
        <begin position="802"/>
        <end position="870"/>
    </location>
</feature>
<feature type="compositionally biased region" description="Polar residues" evidence="1">
    <location>
        <begin position="373"/>
        <end position="384"/>
    </location>
</feature>
<feature type="compositionally biased region" description="Polar residues" evidence="1">
    <location>
        <begin position="246"/>
        <end position="256"/>
    </location>
</feature>
<reference evidence="2 3" key="1">
    <citation type="submission" date="2018-04" db="EMBL/GenBank/DDBJ databases">
        <authorList>
            <person name="Zhang X."/>
            <person name="Yuan J."/>
            <person name="Li F."/>
            <person name="Xiang J."/>
        </authorList>
    </citation>
    <scope>NUCLEOTIDE SEQUENCE [LARGE SCALE GENOMIC DNA]</scope>
    <source>
        <tissue evidence="2">Muscle</tissue>
    </source>
</reference>
<organism evidence="2 3">
    <name type="scientific">Penaeus vannamei</name>
    <name type="common">Whiteleg shrimp</name>
    <name type="synonym">Litopenaeus vannamei</name>
    <dbReference type="NCBI Taxonomy" id="6689"/>
    <lineage>
        <taxon>Eukaryota</taxon>
        <taxon>Metazoa</taxon>
        <taxon>Ecdysozoa</taxon>
        <taxon>Arthropoda</taxon>
        <taxon>Crustacea</taxon>
        <taxon>Multicrustacea</taxon>
        <taxon>Malacostraca</taxon>
        <taxon>Eumalacostraca</taxon>
        <taxon>Eucarida</taxon>
        <taxon>Decapoda</taxon>
        <taxon>Dendrobranchiata</taxon>
        <taxon>Penaeoidea</taxon>
        <taxon>Penaeidae</taxon>
        <taxon>Penaeus</taxon>
    </lineage>
</organism>
<feature type="compositionally biased region" description="Basic and acidic residues" evidence="1">
    <location>
        <begin position="1065"/>
        <end position="1080"/>
    </location>
</feature>
<evidence type="ECO:0000313" key="2">
    <source>
        <dbReference type="EMBL" id="ROT85628.1"/>
    </source>
</evidence>
<sequence>MDRRGRLGRQQDTELASLSRRRGRRRRRRRSGNSSSDEDLSFTRSWSEDEDSADDDAFSDAYMGDLSSSAEDDVVGEGARTSTTAGRRVKRKIKRRRRDSQLIHRRPDSQQSHSCSKLSQNEASGVHSQRTHAPLTGGGKTAAVPAAPPPTRVGVGRSQSPSELCFISQTPKGKAASCIFASPGQRQQRQLVSGRFTIRSSRKRLPQDGGGSGVPKKQLENPKQLELPSGIPEKQELPAEGPSKQILPSGTLQNPVLPTRTHSKYNPTQKPIFKVRCEGDEAFLRGSSASVKKELDVSNKGSQAKRKSCTAQDTTQHKTPMVVIQPDAMELLPQHVVDEWKDKHGYQARKAKTRCALVDVSKVRDNANIRLHGNNSKKTPSTSAIDLGHANQGTGGILTLIPRETSEQENVDIEALDETQLGCNAETNDMSDAAAVINIKSSQDKSNVSVINVGRKTSEEKARRDEAKEETRKHTTKKSAKGAAADESKHCTADSADTRGQQYKSKTPVKAKKKKCGPKATSELSGPSEQASISLKSVPQETVASISDSVPCSLKITEDPVTVKKGTKNTKHCTADNADTRGQQCRSKKPMKAKKKEYGPKATSEQASNSLQSVPQDTSACASDPVPCSLKVTEDPVDVKKEKTSPSVSMNNLEKIIGEVAAGSIPIDSRRLLRERWSTPVTEAATQVEKIIEKIATGSVQRRCSDDCKATGTVNRSVNVESVRLGSVKRNKKMVIPKQSNNDKKVSHCDEKKGEGKDHADQAGVKSNSEIPSLALEENKTKAVSANTLDFLPNLARELQHRLSSPSGGSQGEFNEASHIPRGRISPGPSKAQIGDSLPPGSEGCQGERPKQEGNMKDAPSIFTMSRGNSQTKSLNNTLFEKAFGPEKVCSVNVRKRRQCTDIAEMLIRRAKIEIEHCAISRMKTIKSEERIVTYRTSLVSRESSPESKMTVGLSQDVTGKRHAATRTTEKGLQEPDQCQGSGTKKDRKSVQNPTEKPRPPIPRPVSSSTSSKKNPAAVAPPPLSLSTSDKENFCGFPAPDDLDDFVQDKRLSLLSSYTKRKRTRNTEVSRKKKKEKQEDLSTSAQIKHENCRL</sequence>
<feature type="compositionally biased region" description="Acidic residues" evidence="1">
    <location>
        <begin position="48"/>
        <end position="58"/>
    </location>
</feature>
<feature type="compositionally biased region" description="Polar residues" evidence="1">
    <location>
        <begin position="309"/>
        <end position="318"/>
    </location>
</feature>
<feature type="region of interest" description="Disordered" evidence="1">
    <location>
        <begin position="1056"/>
        <end position="1094"/>
    </location>
</feature>
<feature type="region of interest" description="Disordered" evidence="1">
    <location>
        <begin position="565"/>
        <end position="624"/>
    </location>
</feature>
<feature type="region of interest" description="Disordered" evidence="1">
    <location>
        <begin position="371"/>
        <end position="390"/>
    </location>
</feature>
<gene>
    <name evidence="2" type="ORF">C7M84_009946</name>
</gene>
<evidence type="ECO:0000256" key="1">
    <source>
        <dbReference type="SAM" id="MobiDB-lite"/>
    </source>
</evidence>
<reference evidence="2 3" key="2">
    <citation type="submission" date="2019-01" db="EMBL/GenBank/DDBJ databases">
        <title>The decoding of complex shrimp genome reveals the adaptation for benthos swimmer, frequently molting mechanism and breeding impact on genome.</title>
        <authorList>
            <person name="Sun Y."/>
            <person name="Gao Y."/>
            <person name="Yu Y."/>
        </authorList>
    </citation>
    <scope>NUCLEOTIDE SEQUENCE [LARGE SCALE GENOMIC DNA]</scope>
    <source>
        <tissue evidence="2">Muscle</tissue>
    </source>
</reference>
<dbReference type="EMBL" id="QCYY01000226">
    <property type="protein sequence ID" value="ROT85628.1"/>
    <property type="molecule type" value="Genomic_DNA"/>
</dbReference>
<feature type="compositionally biased region" description="Basic and acidic residues" evidence="1">
    <location>
        <begin position="846"/>
        <end position="856"/>
    </location>
</feature>
<dbReference type="Proteomes" id="UP000283509">
    <property type="component" value="Unassembled WGS sequence"/>
</dbReference>
<name>A0A423UA93_PENVA</name>
<feature type="region of interest" description="Disordered" evidence="1">
    <location>
        <begin position="293"/>
        <end position="318"/>
    </location>
</feature>
<feature type="compositionally biased region" description="Polar residues" evidence="1">
    <location>
        <begin position="109"/>
        <end position="128"/>
    </location>
</feature>
<feature type="compositionally biased region" description="Polar residues" evidence="1">
    <location>
        <begin position="603"/>
        <end position="621"/>
    </location>
</feature>
<feature type="region of interest" description="Disordered" evidence="1">
    <location>
        <begin position="1"/>
        <end position="160"/>
    </location>
</feature>
<feature type="compositionally biased region" description="Low complexity" evidence="1">
    <location>
        <begin position="1005"/>
        <end position="1018"/>
    </location>
</feature>
<feature type="compositionally biased region" description="Basic residues" evidence="1">
    <location>
        <begin position="19"/>
        <end position="31"/>
    </location>
</feature>
<feature type="compositionally biased region" description="Basic residues" evidence="1">
    <location>
        <begin position="586"/>
        <end position="595"/>
    </location>
</feature>
<accession>A0A423UA93</accession>
<feature type="compositionally biased region" description="Polar residues" evidence="1">
    <location>
        <begin position="523"/>
        <end position="550"/>
    </location>
</feature>
<feature type="compositionally biased region" description="Basic and acidic residues" evidence="1">
    <location>
        <begin position="741"/>
        <end position="761"/>
    </location>
</feature>
<proteinExistence type="predicted"/>
<keyword evidence="3" id="KW-1185">Reference proteome</keyword>
<feature type="compositionally biased region" description="Basic and acidic residues" evidence="1">
    <location>
        <begin position="1"/>
        <end position="12"/>
    </location>
</feature>
<feature type="compositionally biased region" description="Basic and acidic residues" evidence="1">
    <location>
        <begin position="456"/>
        <end position="473"/>
    </location>
</feature>
<feature type="compositionally biased region" description="Basic residues" evidence="1">
    <location>
        <begin position="87"/>
        <end position="98"/>
    </location>
</feature>
<feature type="region of interest" description="Disordered" evidence="1">
    <location>
        <begin position="184"/>
        <end position="268"/>
    </location>
</feature>
<dbReference type="AlphaFoldDB" id="A0A423UA93"/>
<comment type="caution">
    <text evidence="2">The sequence shown here is derived from an EMBL/GenBank/DDBJ whole genome shotgun (WGS) entry which is preliminary data.</text>
</comment>
<dbReference type="OrthoDB" id="6372473at2759"/>
<protein>
    <submittedName>
        <fullName evidence="2">Uncharacterized protein</fullName>
    </submittedName>
</protein>
<evidence type="ECO:0000313" key="3">
    <source>
        <dbReference type="Proteomes" id="UP000283509"/>
    </source>
</evidence>
<feature type="compositionally biased region" description="Basic residues" evidence="1">
    <location>
        <begin position="507"/>
        <end position="517"/>
    </location>
</feature>
<feature type="region of interest" description="Disordered" evidence="1">
    <location>
        <begin position="938"/>
        <end position="1042"/>
    </location>
</feature>
<feature type="region of interest" description="Disordered" evidence="1">
    <location>
        <begin position="732"/>
        <end position="779"/>
    </location>
</feature>